<feature type="region of interest" description="Disordered" evidence="12">
    <location>
        <begin position="540"/>
        <end position="574"/>
    </location>
</feature>
<dbReference type="SUPFAM" id="SSF52540">
    <property type="entry name" value="P-loop containing nucleoside triphosphate hydrolases"/>
    <property type="match status" value="2"/>
</dbReference>
<sequence>MALLSARNLSISFGGPLLLDDVSFQVEEGQRVCIVGRNGQGKSTLLRLLSGDLTPDSGQVVLSQGVRVARLSQKVPEELTGTIYEVVTAGLGESGTLLARHQEISTHIAQGQGSEADQKQALTELARLESRLEELGSWEALSTVDTVLSHLSLDPAPRFETLSGGLKRRALLARALAGNPDVLLLDEPTNHLDIASIAWLEEFLLRQVKTLVFITHDRMFLRRVATRIIELDRGHLADWSCDYDTFLERRDALLENEEKQWAEFDKKLAAEEAWIRRGLKARRTRNMGRVRALEQMRRDRDQRRERLGKADLNVQEAGRSGKMVVEATDVSFAWDGTPVFRNLNTTIMRGDRVGLIGPNGAGKTTLLQVLLGRAKPDSGTVRLGTNLEIAYFDQHREELDPERSVRDSVAEGNDYVTVDGNRRHVMGYLKSFLFEPDRAVCPVRLLSGGERNRLLLARLFTRPSNLLIMDEPTNDLDAETLELLEDRLMEYQGTVLIVSHDRAFLNNVVTSTLALEGDGCVAEYVGGYDDWLRQRPEPVVEVPTQKPRSKPAAADQPPASPAKPRKLSYKEQREQEQLTQELADLPARIETLESDIAQVHEAMSSPEFYKRPAQDITEAQDRLAALEAELESAFARWEEAETRLEELGSN</sequence>
<dbReference type="PANTHER" id="PTHR42855">
    <property type="entry name" value="ABC TRANSPORTER ATP-BINDING SUBUNIT"/>
    <property type="match status" value="1"/>
</dbReference>
<dbReference type="HAMAP" id="MF_00848">
    <property type="entry name" value="Uup"/>
    <property type="match status" value="1"/>
</dbReference>
<evidence type="ECO:0000256" key="6">
    <source>
        <dbReference type="ARBA" id="ARBA00022840"/>
    </source>
</evidence>
<dbReference type="Pfam" id="PF00005">
    <property type="entry name" value="ABC_tran"/>
    <property type="match status" value="2"/>
</dbReference>
<dbReference type="Pfam" id="PF12848">
    <property type="entry name" value="ABC_tran_Xtn"/>
    <property type="match status" value="1"/>
</dbReference>
<comment type="caution">
    <text evidence="11">Lacks conserved residue(s) required for the propagation of feature annotation.</text>
</comment>
<keyword evidence="5 11" id="KW-0378">Hydrolase</keyword>
<evidence type="ECO:0000256" key="7">
    <source>
        <dbReference type="ARBA" id="ARBA00023125"/>
    </source>
</evidence>
<dbReference type="EMBL" id="FUYC01000001">
    <property type="protein sequence ID" value="SKA72548.1"/>
    <property type="molecule type" value="Genomic_DNA"/>
</dbReference>
<dbReference type="RefSeq" id="WP_078715998.1">
    <property type="nucleotide sequence ID" value="NZ_FUYC01000001.1"/>
</dbReference>
<keyword evidence="15" id="KW-1185">Reference proteome</keyword>
<keyword evidence="6 11" id="KW-0067">ATP-binding</keyword>
<keyword evidence="1 11" id="KW-0963">Cytoplasm</keyword>
<dbReference type="GO" id="GO:0043022">
    <property type="term" value="F:ribosome binding"/>
    <property type="evidence" value="ECO:0007669"/>
    <property type="project" value="UniProtKB-UniRule"/>
</dbReference>
<comment type="function">
    <text evidence="11">Probably plays a role in ribosome assembly or function. May be involved in resolution of branched DNA intermediates that result from template switching in postreplication gaps. Binds DNA and has ATPase activity.</text>
</comment>
<evidence type="ECO:0000256" key="10">
    <source>
        <dbReference type="ARBA" id="ARBA00061478"/>
    </source>
</evidence>
<dbReference type="InterPro" id="IPR027417">
    <property type="entry name" value="P-loop_NTPase"/>
</dbReference>
<evidence type="ECO:0000313" key="15">
    <source>
        <dbReference type="Proteomes" id="UP000190027"/>
    </source>
</evidence>
<evidence type="ECO:0000256" key="8">
    <source>
        <dbReference type="ARBA" id="ARBA00023204"/>
    </source>
</evidence>
<keyword evidence="11" id="KW-0175">Coiled coil</keyword>
<dbReference type="SMART" id="SM00382">
    <property type="entry name" value="AAA"/>
    <property type="match status" value="2"/>
</dbReference>
<dbReference type="GO" id="GO:0016887">
    <property type="term" value="F:ATP hydrolysis activity"/>
    <property type="evidence" value="ECO:0007669"/>
    <property type="project" value="UniProtKB-UniRule"/>
</dbReference>
<reference evidence="14 15" key="1">
    <citation type="submission" date="2017-02" db="EMBL/GenBank/DDBJ databases">
        <authorList>
            <person name="Peterson S.W."/>
        </authorList>
    </citation>
    <scope>NUCLEOTIDE SEQUENCE [LARGE SCALE GENOMIC DNA]</scope>
    <source>
        <strain evidence="14 15">DSM 16080</strain>
    </source>
</reference>
<feature type="domain" description="ABC transporter" evidence="13">
    <location>
        <begin position="4"/>
        <end position="258"/>
    </location>
</feature>
<dbReference type="Pfam" id="PF16326">
    <property type="entry name" value="ABC_tran_CTD"/>
    <property type="match status" value="1"/>
</dbReference>
<feature type="binding site" evidence="11">
    <location>
        <begin position="357"/>
        <end position="364"/>
    </location>
    <ligand>
        <name>ATP</name>
        <dbReference type="ChEBI" id="CHEBI:30616"/>
        <label>2</label>
    </ligand>
</feature>
<dbReference type="InterPro" id="IPR037118">
    <property type="entry name" value="Val-tRNA_synth_C_sf"/>
</dbReference>
<evidence type="ECO:0000256" key="5">
    <source>
        <dbReference type="ARBA" id="ARBA00022801"/>
    </source>
</evidence>
<dbReference type="GO" id="GO:0003677">
    <property type="term" value="F:DNA binding"/>
    <property type="evidence" value="ECO:0007669"/>
    <property type="project" value="UniProtKB-UniRule"/>
</dbReference>
<evidence type="ECO:0000256" key="12">
    <source>
        <dbReference type="SAM" id="MobiDB-lite"/>
    </source>
</evidence>
<dbReference type="PANTHER" id="PTHR42855:SF1">
    <property type="entry name" value="ABC TRANSPORTER DOMAIN-CONTAINING PROTEIN"/>
    <property type="match status" value="1"/>
</dbReference>
<name>A0A1T4W662_9BACT</name>
<evidence type="ECO:0000259" key="13">
    <source>
        <dbReference type="PROSITE" id="PS50893"/>
    </source>
</evidence>
<evidence type="ECO:0000313" key="14">
    <source>
        <dbReference type="EMBL" id="SKA72548.1"/>
    </source>
</evidence>
<dbReference type="CDD" id="cd03221">
    <property type="entry name" value="ABCF_EF-3"/>
    <property type="match status" value="2"/>
</dbReference>
<dbReference type="FunFam" id="3.40.50.300:FF:000011">
    <property type="entry name" value="Putative ABC transporter ATP-binding component"/>
    <property type="match status" value="1"/>
</dbReference>
<evidence type="ECO:0000256" key="1">
    <source>
        <dbReference type="ARBA" id="ARBA00022490"/>
    </source>
</evidence>
<comment type="subcellular location">
    <subcellularLocation>
        <location evidence="11">Cytoplasm</location>
    </subcellularLocation>
    <text evidence="11">Associates with ribosomes.</text>
</comment>
<evidence type="ECO:0000256" key="3">
    <source>
        <dbReference type="ARBA" id="ARBA00022741"/>
    </source>
</evidence>
<dbReference type="InterPro" id="IPR032524">
    <property type="entry name" value="ABC_tran_C"/>
</dbReference>
<dbReference type="STRING" id="1121449.SAMN02745704_00433"/>
<dbReference type="GO" id="GO:0005524">
    <property type="term" value="F:ATP binding"/>
    <property type="evidence" value="ECO:0007669"/>
    <property type="project" value="UniProtKB-UniRule"/>
</dbReference>
<evidence type="ECO:0000256" key="2">
    <source>
        <dbReference type="ARBA" id="ARBA00022737"/>
    </source>
</evidence>
<dbReference type="PROSITE" id="PS00211">
    <property type="entry name" value="ABC_TRANSPORTER_1"/>
    <property type="match status" value="1"/>
</dbReference>
<feature type="coiled-coil region" evidence="11">
    <location>
        <begin position="575"/>
        <end position="643"/>
    </location>
</feature>
<evidence type="ECO:0000256" key="11">
    <source>
        <dbReference type="HAMAP-Rule" id="MF_00848"/>
    </source>
</evidence>
<keyword evidence="7 11" id="KW-0238">DNA-binding</keyword>
<organism evidence="14 15">
    <name type="scientific">Paucidesulfovibrio gracilis DSM 16080</name>
    <dbReference type="NCBI Taxonomy" id="1121449"/>
    <lineage>
        <taxon>Bacteria</taxon>
        <taxon>Pseudomonadati</taxon>
        <taxon>Thermodesulfobacteriota</taxon>
        <taxon>Desulfovibrionia</taxon>
        <taxon>Desulfovibrionales</taxon>
        <taxon>Desulfovibrionaceae</taxon>
        <taxon>Paucidesulfovibrio</taxon>
    </lineage>
</organism>
<accession>A0A1T4W662</accession>
<dbReference type="InterPro" id="IPR032781">
    <property type="entry name" value="ABC_tran_Xtn"/>
</dbReference>
<dbReference type="InterPro" id="IPR051309">
    <property type="entry name" value="ABCF_ATPase"/>
</dbReference>
<comment type="catalytic activity">
    <reaction evidence="9 11">
        <text>ATP + H2O = ADP + phosphate + H(+)</text>
        <dbReference type="Rhea" id="RHEA:13065"/>
        <dbReference type="ChEBI" id="CHEBI:15377"/>
        <dbReference type="ChEBI" id="CHEBI:15378"/>
        <dbReference type="ChEBI" id="CHEBI:30616"/>
        <dbReference type="ChEBI" id="CHEBI:43474"/>
        <dbReference type="ChEBI" id="CHEBI:456216"/>
    </reaction>
</comment>
<keyword evidence="8 11" id="KW-0234">DNA repair</keyword>
<dbReference type="GO" id="GO:0006281">
    <property type="term" value="P:DNA repair"/>
    <property type="evidence" value="ECO:0007669"/>
    <property type="project" value="UniProtKB-KW"/>
</dbReference>
<dbReference type="InterPro" id="IPR003593">
    <property type="entry name" value="AAA+_ATPase"/>
</dbReference>
<dbReference type="PROSITE" id="PS50893">
    <property type="entry name" value="ABC_TRANSPORTER_2"/>
    <property type="match status" value="2"/>
</dbReference>
<feature type="domain" description="ABC transporter" evidence="13">
    <location>
        <begin position="325"/>
        <end position="542"/>
    </location>
</feature>
<protein>
    <recommendedName>
        <fullName evidence="11">ATP-binding protein Uup</fullName>
        <ecNumber evidence="11">3.6.1.-</ecNumber>
    </recommendedName>
</protein>
<dbReference type="GO" id="GO:0005737">
    <property type="term" value="C:cytoplasm"/>
    <property type="evidence" value="ECO:0007669"/>
    <property type="project" value="UniProtKB-SubCell"/>
</dbReference>
<evidence type="ECO:0000256" key="9">
    <source>
        <dbReference type="ARBA" id="ARBA00049360"/>
    </source>
</evidence>
<keyword evidence="4 11" id="KW-0227">DNA damage</keyword>
<comment type="similarity">
    <text evidence="10 11">Belongs to the ABC transporter superfamily. ABCF family. Uup subfamily.</text>
</comment>
<evidence type="ECO:0000256" key="4">
    <source>
        <dbReference type="ARBA" id="ARBA00022763"/>
    </source>
</evidence>
<dbReference type="InterPro" id="IPR017871">
    <property type="entry name" value="ABC_transporter-like_CS"/>
</dbReference>
<dbReference type="Gene3D" id="3.40.50.300">
    <property type="entry name" value="P-loop containing nucleotide triphosphate hydrolases"/>
    <property type="match status" value="2"/>
</dbReference>
<dbReference type="EC" id="3.6.1.-" evidence="11"/>
<gene>
    <name evidence="11" type="primary">uup</name>
    <name evidence="14" type="ORF">SAMN02745704_00433</name>
</gene>
<keyword evidence="3 11" id="KW-0547">Nucleotide-binding</keyword>
<proteinExistence type="inferred from homology"/>
<dbReference type="AlphaFoldDB" id="A0A1T4W662"/>
<keyword evidence="2 11" id="KW-0677">Repeat</keyword>
<dbReference type="InterPro" id="IPR043686">
    <property type="entry name" value="Uup"/>
</dbReference>
<dbReference type="InterPro" id="IPR003439">
    <property type="entry name" value="ABC_transporter-like_ATP-bd"/>
</dbReference>
<dbReference type="OrthoDB" id="9808609at2"/>
<dbReference type="Proteomes" id="UP000190027">
    <property type="component" value="Unassembled WGS sequence"/>
</dbReference>
<dbReference type="Gene3D" id="1.10.287.380">
    <property type="entry name" value="Valyl-tRNA synthetase, C-terminal domain"/>
    <property type="match status" value="1"/>
</dbReference>
<dbReference type="FunFam" id="3.40.50.300:FF:000309">
    <property type="entry name" value="ABC transporter ATP-binding protein"/>
    <property type="match status" value="1"/>
</dbReference>